<dbReference type="SUPFAM" id="SSF53335">
    <property type="entry name" value="S-adenosyl-L-methionine-dependent methyltransferases"/>
    <property type="match status" value="1"/>
</dbReference>
<evidence type="ECO:0000259" key="3">
    <source>
        <dbReference type="Pfam" id="PF13649"/>
    </source>
</evidence>
<dbReference type="InterPro" id="IPR041698">
    <property type="entry name" value="Methyltransf_25"/>
</dbReference>
<gene>
    <name evidence="4" type="ORF">GGQ55_002481</name>
</gene>
<dbReference type="GO" id="GO:0008168">
    <property type="term" value="F:methyltransferase activity"/>
    <property type="evidence" value="ECO:0007669"/>
    <property type="project" value="UniProtKB-KW"/>
</dbReference>
<keyword evidence="2" id="KW-0808">Transferase</keyword>
<reference evidence="4 5" key="1">
    <citation type="submission" date="2020-07" db="EMBL/GenBank/DDBJ databases">
        <title>Sequencing the genomes of 1000 actinobacteria strains.</title>
        <authorList>
            <person name="Klenk H.-P."/>
        </authorList>
    </citation>
    <scope>NUCLEOTIDE SEQUENCE [LARGE SCALE GENOMIC DNA]</scope>
    <source>
        <strain evidence="4 5">DSM 104001</strain>
    </source>
</reference>
<evidence type="ECO:0000256" key="1">
    <source>
        <dbReference type="ARBA" id="ARBA00022603"/>
    </source>
</evidence>
<keyword evidence="4" id="KW-0830">Ubiquinone</keyword>
<accession>A0A853CJN6</accession>
<proteinExistence type="predicted"/>
<evidence type="ECO:0000313" key="4">
    <source>
        <dbReference type="EMBL" id="NYJ06203.1"/>
    </source>
</evidence>
<dbReference type="CDD" id="cd02440">
    <property type="entry name" value="AdoMet_MTases"/>
    <property type="match status" value="1"/>
</dbReference>
<name>A0A853CJN6_9ACTN</name>
<dbReference type="Gene3D" id="3.40.50.150">
    <property type="entry name" value="Vaccinia Virus protein VP39"/>
    <property type="match status" value="1"/>
</dbReference>
<dbReference type="RefSeq" id="WP_179717147.1">
    <property type="nucleotide sequence ID" value="NZ_JACBZT010000001.1"/>
</dbReference>
<protein>
    <submittedName>
        <fullName evidence="4">Ubiquinone/menaquinone biosynthesis C-methylase UbiE</fullName>
    </submittedName>
</protein>
<dbReference type="Proteomes" id="UP000541969">
    <property type="component" value="Unassembled WGS sequence"/>
</dbReference>
<evidence type="ECO:0000256" key="2">
    <source>
        <dbReference type="ARBA" id="ARBA00022679"/>
    </source>
</evidence>
<dbReference type="PANTHER" id="PTHR43861:SF1">
    <property type="entry name" value="TRANS-ACONITATE 2-METHYLTRANSFERASE"/>
    <property type="match status" value="1"/>
</dbReference>
<dbReference type="EMBL" id="JACBZT010000001">
    <property type="protein sequence ID" value="NYJ06203.1"/>
    <property type="molecule type" value="Genomic_DNA"/>
</dbReference>
<dbReference type="InterPro" id="IPR029063">
    <property type="entry name" value="SAM-dependent_MTases_sf"/>
</dbReference>
<organism evidence="4 5">
    <name type="scientific">Petropleomorpha daqingensis</name>
    <dbReference type="NCBI Taxonomy" id="2026353"/>
    <lineage>
        <taxon>Bacteria</taxon>
        <taxon>Bacillati</taxon>
        <taxon>Actinomycetota</taxon>
        <taxon>Actinomycetes</taxon>
        <taxon>Geodermatophilales</taxon>
        <taxon>Geodermatophilaceae</taxon>
        <taxon>Petropleomorpha</taxon>
    </lineage>
</organism>
<evidence type="ECO:0000313" key="5">
    <source>
        <dbReference type="Proteomes" id="UP000541969"/>
    </source>
</evidence>
<dbReference type="PANTHER" id="PTHR43861">
    <property type="entry name" value="TRANS-ACONITATE 2-METHYLTRANSFERASE-RELATED"/>
    <property type="match status" value="1"/>
</dbReference>
<feature type="domain" description="Methyltransferase" evidence="3">
    <location>
        <begin position="51"/>
        <end position="141"/>
    </location>
</feature>
<dbReference type="AlphaFoldDB" id="A0A853CJN6"/>
<dbReference type="Pfam" id="PF13649">
    <property type="entry name" value="Methyltransf_25"/>
    <property type="match status" value="1"/>
</dbReference>
<sequence length="217" mass="22893">MSEPVFVTKTRASFDAVAGAYAATFSDELDGKPLDRALLGAFAELVPDGPVVDVGCGPGYVTAHLTSLGLDISGIDLSPGMVEVAQRAYPSVRFSVGSMLGLDLPDGSLAGLVAYYSIVNIPRAELPVVFAEFARVLAPGGVLLMVFQVGDEVRHGTEWLGHPIDLHVYRNQPDVVAEQLAEVGLAVRMSTVRQPDDDGVEVGPRAYLLATRLSGDA</sequence>
<keyword evidence="1 4" id="KW-0489">Methyltransferase</keyword>
<comment type="caution">
    <text evidence="4">The sequence shown here is derived from an EMBL/GenBank/DDBJ whole genome shotgun (WGS) entry which is preliminary data.</text>
</comment>
<keyword evidence="5" id="KW-1185">Reference proteome</keyword>
<dbReference type="GO" id="GO:0032259">
    <property type="term" value="P:methylation"/>
    <property type="evidence" value="ECO:0007669"/>
    <property type="project" value="UniProtKB-KW"/>
</dbReference>